<dbReference type="OrthoDB" id="2108802at2759"/>
<feature type="transmembrane region" description="Helical" evidence="4">
    <location>
        <begin position="26"/>
        <end position="50"/>
    </location>
</feature>
<gene>
    <name evidence="6" type="ORF">AB675_358</name>
</gene>
<feature type="domain" description="Glycoside-hydrolase family GH114 TIM-barrel" evidence="5">
    <location>
        <begin position="88"/>
        <end position="324"/>
    </location>
</feature>
<feature type="region of interest" description="Disordered" evidence="3">
    <location>
        <begin position="52"/>
        <end position="77"/>
    </location>
</feature>
<dbReference type="Gene3D" id="3.20.20.70">
    <property type="entry name" value="Aldolase class I"/>
    <property type="match status" value="1"/>
</dbReference>
<organism evidence="6 7">
    <name type="scientific">Cyphellophora attinorum</name>
    <dbReference type="NCBI Taxonomy" id="1664694"/>
    <lineage>
        <taxon>Eukaryota</taxon>
        <taxon>Fungi</taxon>
        <taxon>Dikarya</taxon>
        <taxon>Ascomycota</taxon>
        <taxon>Pezizomycotina</taxon>
        <taxon>Eurotiomycetes</taxon>
        <taxon>Chaetothyriomycetidae</taxon>
        <taxon>Chaetothyriales</taxon>
        <taxon>Cyphellophoraceae</taxon>
        <taxon>Cyphellophora</taxon>
    </lineage>
</organism>
<dbReference type="Proteomes" id="UP000038010">
    <property type="component" value="Unassembled WGS sequence"/>
</dbReference>
<evidence type="ECO:0000256" key="1">
    <source>
        <dbReference type="ARBA" id="ARBA00001255"/>
    </source>
</evidence>
<dbReference type="PANTHER" id="PTHR35273:SF2">
    <property type="entry name" value="ALPHA-GALACTOSIDASE"/>
    <property type="match status" value="1"/>
</dbReference>
<proteinExistence type="predicted"/>
<evidence type="ECO:0000313" key="6">
    <source>
        <dbReference type="EMBL" id="KPI45648.1"/>
    </source>
</evidence>
<keyword evidence="4" id="KW-0812">Transmembrane</keyword>
<dbReference type="InterPro" id="IPR004352">
    <property type="entry name" value="GH114_TIM-barrel"/>
</dbReference>
<evidence type="ECO:0000313" key="7">
    <source>
        <dbReference type="Proteomes" id="UP000038010"/>
    </source>
</evidence>
<accession>A0A0N0NRZ0</accession>
<reference evidence="6 7" key="1">
    <citation type="submission" date="2015-06" db="EMBL/GenBank/DDBJ databases">
        <title>Draft genome of the ant-associated black yeast Phialophora attae CBS 131958.</title>
        <authorList>
            <person name="Moreno L.F."/>
            <person name="Stielow B.J."/>
            <person name="de Hoog S."/>
            <person name="Vicente V.A."/>
            <person name="Weiss V.A."/>
            <person name="de Vries M."/>
            <person name="Cruz L.M."/>
            <person name="Souza E.M."/>
        </authorList>
    </citation>
    <scope>NUCLEOTIDE SEQUENCE [LARGE SCALE GENOMIC DNA]</scope>
    <source>
        <strain evidence="6 7">CBS 131958</strain>
    </source>
</reference>
<dbReference type="InterPro" id="IPR017853">
    <property type="entry name" value="GH"/>
</dbReference>
<dbReference type="Pfam" id="PF03537">
    <property type="entry name" value="Glyco_hydro_114"/>
    <property type="match status" value="1"/>
</dbReference>
<evidence type="ECO:0000256" key="2">
    <source>
        <dbReference type="ARBA" id="ARBA00012755"/>
    </source>
</evidence>
<dbReference type="EMBL" id="LFJN01000001">
    <property type="protein sequence ID" value="KPI45648.1"/>
    <property type="molecule type" value="Genomic_DNA"/>
</dbReference>
<keyword evidence="7" id="KW-1185">Reference proteome</keyword>
<sequence>MASDEKSMLPSHSAEPSSRKVKRRRVIIVGSVMGVIAIALAVGLGVGLTVGRPTHRRPPPAPSSTPTTIGSGGSQGSASIWKPTAGLSWDYDILGPVKSTNANGVVVHDIDLWDNEASTVIALKSQKVENQDVKVICYFSAGTSEDWRDDDNQFTDSDKGSSLPDWPGERWLKTSSPTVRKVMESRLDQAVQKGCNAVDPDNVDGFDNDNGLGLTKEDAIDYVTFLANAAHSRNLAVGLKNAGSIIPEVLNLVDFSVNEECLQYDECESFAPFIQQNKPVFHVEYPKGGDVSNTVNVASSELNGICDDSTAKGFSTIVKNINLDTFLQECPAS</sequence>
<comment type="caution">
    <text evidence="6">The sequence shown here is derived from an EMBL/GenBank/DDBJ whole genome shotgun (WGS) entry which is preliminary data.</text>
</comment>
<dbReference type="STRING" id="1664694.A0A0N0NRZ0"/>
<dbReference type="GeneID" id="28735522"/>
<dbReference type="AlphaFoldDB" id="A0A0N0NRZ0"/>
<dbReference type="SUPFAM" id="SSF51445">
    <property type="entry name" value="(Trans)glycosidases"/>
    <property type="match status" value="1"/>
</dbReference>
<evidence type="ECO:0000259" key="5">
    <source>
        <dbReference type="Pfam" id="PF03537"/>
    </source>
</evidence>
<dbReference type="PANTHER" id="PTHR35273">
    <property type="entry name" value="ALPHA-1,4 POLYGALACTOSAMINIDASE, PUTATIVE (AFU_ORTHOLOGUE AFUA_3G07890)-RELATED"/>
    <property type="match status" value="1"/>
</dbReference>
<evidence type="ECO:0000256" key="3">
    <source>
        <dbReference type="SAM" id="MobiDB-lite"/>
    </source>
</evidence>
<dbReference type="RefSeq" id="XP_018005611.1">
    <property type="nucleotide sequence ID" value="XM_018143653.1"/>
</dbReference>
<dbReference type="GO" id="GO:0004557">
    <property type="term" value="F:alpha-galactosidase activity"/>
    <property type="evidence" value="ECO:0007669"/>
    <property type="project" value="UniProtKB-EC"/>
</dbReference>
<comment type="catalytic activity">
    <reaction evidence="1">
        <text>Hydrolysis of terminal, non-reducing alpha-D-galactose residues in alpha-D-galactosides, including galactose oligosaccharides, galactomannans and galactolipids.</text>
        <dbReference type="EC" id="3.2.1.22"/>
    </reaction>
</comment>
<dbReference type="InterPro" id="IPR013785">
    <property type="entry name" value="Aldolase_TIM"/>
</dbReference>
<keyword evidence="4" id="KW-1133">Transmembrane helix</keyword>
<name>A0A0N0NRZ0_9EURO</name>
<evidence type="ECO:0000256" key="4">
    <source>
        <dbReference type="SAM" id="Phobius"/>
    </source>
</evidence>
<keyword evidence="4" id="KW-0472">Membrane</keyword>
<protein>
    <recommendedName>
        <fullName evidence="2">alpha-galactosidase</fullName>
        <ecNumber evidence="2">3.2.1.22</ecNumber>
    </recommendedName>
</protein>
<dbReference type="VEuPathDB" id="FungiDB:AB675_358"/>
<dbReference type="EC" id="3.2.1.22" evidence="2"/>